<dbReference type="AlphaFoldDB" id="A0A5B7CPE4"/>
<organism evidence="1 2">
    <name type="scientific">Portunus trituberculatus</name>
    <name type="common">Swimming crab</name>
    <name type="synonym">Neptunus trituberculatus</name>
    <dbReference type="NCBI Taxonomy" id="210409"/>
    <lineage>
        <taxon>Eukaryota</taxon>
        <taxon>Metazoa</taxon>
        <taxon>Ecdysozoa</taxon>
        <taxon>Arthropoda</taxon>
        <taxon>Crustacea</taxon>
        <taxon>Multicrustacea</taxon>
        <taxon>Malacostraca</taxon>
        <taxon>Eumalacostraca</taxon>
        <taxon>Eucarida</taxon>
        <taxon>Decapoda</taxon>
        <taxon>Pleocyemata</taxon>
        <taxon>Brachyura</taxon>
        <taxon>Eubrachyura</taxon>
        <taxon>Portunoidea</taxon>
        <taxon>Portunidae</taxon>
        <taxon>Portuninae</taxon>
        <taxon>Portunus</taxon>
    </lineage>
</organism>
<dbReference type="Proteomes" id="UP000324222">
    <property type="component" value="Unassembled WGS sequence"/>
</dbReference>
<evidence type="ECO:0000313" key="1">
    <source>
        <dbReference type="EMBL" id="MPC10651.1"/>
    </source>
</evidence>
<evidence type="ECO:0000313" key="2">
    <source>
        <dbReference type="Proteomes" id="UP000324222"/>
    </source>
</evidence>
<keyword evidence="2" id="KW-1185">Reference proteome</keyword>
<proteinExistence type="predicted"/>
<gene>
    <name evidence="1" type="ORF">E2C01_003290</name>
</gene>
<comment type="caution">
    <text evidence="1">The sequence shown here is derived from an EMBL/GenBank/DDBJ whole genome shotgun (WGS) entry which is preliminary data.</text>
</comment>
<dbReference type="EMBL" id="VSRR010000126">
    <property type="protein sequence ID" value="MPC10651.1"/>
    <property type="molecule type" value="Genomic_DNA"/>
</dbReference>
<sequence length="64" mass="6709">MSRDRLICVRTSSLSSSVTSVAGSSGSSLSSWRAGCSWRRLAWAALELYDAGAVPEGLVVFGSL</sequence>
<accession>A0A5B7CPE4</accession>
<name>A0A5B7CPE4_PORTR</name>
<protein>
    <submittedName>
        <fullName evidence="1">Uncharacterized protein</fullName>
    </submittedName>
</protein>
<reference evidence="1 2" key="1">
    <citation type="submission" date="2019-05" db="EMBL/GenBank/DDBJ databases">
        <title>Another draft genome of Portunus trituberculatus and its Hox gene families provides insights of decapod evolution.</title>
        <authorList>
            <person name="Jeong J.-H."/>
            <person name="Song I."/>
            <person name="Kim S."/>
            <person name="Choi T."/>
            <person name="Kim D."/>
            <person name="Ryu S."/>
            <person name="Kim W."/>
        </authorList>
    </citation>
    <scope>NUCLEOTIDE SEQUENCE [LARGE SCALE GENOMIC DNA]</scope>
    <source>
        <tissue evidence="1">Muscle</tissue>
    </source>
</reference>